<evidence type="ECO:0000259" key="3">
    <source>
        <dbReference type="PROSITE" id="PS50887"/>
    </source>
</evidence>
<evidence type="ECO:0000313" key="5">
    <source>
        <dbReference type="Proteomes" id="UP000533269"/>
    </source>
</evidence>
<dbReference type="InterPro" id="IPR000160">
    <property type="entry name" value="GGDEF_dom"/>
</dbReference>
<reference evidence="4 5" key="2">
    <citation type="submission" date="2020-08" db="EMBL/GenBank/DDBJ databases">
        <authorList>
            <person name="Partida-Martinez L."/>
            <person name="Huntemann M."/>
            <person name="Clum A."/>
            <person name="Wang J."/>
            <person name="Palaniappan K."/>
            <person name="Ritter S."/>
            <person name="Chen I.-M."/>
            <person name="Stamatis D."/>
            <person name="Reddy T."/>
            <person name="O'Malley R."/>
            <person name="Daum C."/>
            <person name="Shapiro N."/>
            <person name="Ivanova N."/>
            <person name="Kyrpides N."/>
            <person name="Woyke T."/>
        </authorList>
    </citation>
    <scope>NUCLEOTIDE SEQUENCE [LARGE SCALE GENOMIC DNA]</scope>
    <source>
        <strain evidence="4 5">AS2.23</strain>
    </source>
</reference>
<dbReference type="NCBIfam" id="TIGR00254">
    <property type="entry name" value="GGDEF"/>
    <property type="match status" value="1"/>
</dbReference>
<dbReference type="CDD" id="cd01948">
    <property type="entry name" value="EAL"/>
    <property type="match status" value="1"/>
</dbReference>
<sequence length="770" mass="79576">MSTAAPRDGRSPQDRVRFFGLLAGGIGFAVMLPQVLTADLPVGRRVVGVAALVLLVASAIATYRRRRPLPLDVLFVPVLTVLVGANLANSMATMSIYLDVVFSLALYGTHRRALALTVLMIAAIPASIGLHPVAFGHAVSWHGPEALGNLPQMALISVIVRVLVTALQAQEAAARRVALLAGTGQAFLGTRELPALRAQLHDAAAALCASTPGLAVALAERTPTSAHLLTTAGAVAADLGPGVPAEVLQRLAGLAGDDPRPPAGQPDPLTALAPGVRHWRAAALSGGGADVERFLLVGSPAPVRDGELVAFRTLVDQFTLAEASCASHARLSHRASHDELTGLPTRALFLERTIDAVDASVATGTGRASVLNIDLDDFKQVNDRHGHAGGDELLVEIGARMVQVCGPGSVVARFGGDEFAVLLPAALPLPEVHALAQALCDRLVEPVHLSTAVVTVGASIGVASWQPPLTAHDLVRCADIAMYSAKARGKNRVEVFEAGRHGDIARHRLMEDHLASAVERGEVVVTYRPAVDLTTGRCVAVEAVPQWDHPTLGPLAAEEFLPLADRSGRLLAIGAHVLRTACADLAGWRTLPGAGEVRLAVDVTARQLTDPAFADLVLGAAGAAGVPLDALVLELVDAHDVEADTAHRQLRELAGRGVRVCVEGFTGGLDIGCALRSFPVHEVKVDGAAVLDPGARAGSGTVLQLATAVSAVLGLPLVAQDVDTPAQAELLRAAGVAAAQGRWVAPAMPRAALAGWLARPAGAVRAVPAG</sequence>
<proteinExistence type="predicted"/>
<dbReference type="EMBL" id="JACHVY010000001">
    <property type="protein sequence ID" value="MBB2900290.1"/>
    <property type="molecule type" value="Genomic_DNA"/>
</dbReference>
<dbReference type="InterPro" id="IPR035919">
    <property type="entry name" value="EAL_sf"/>
</dbReference>
<dbReference type="Gene3D" id="3.20.20.450">
    <property type="entry name" value="EAL domain"/>
    <property type="match status" value="1"/>
</dbReference>
<dbReference type="CDD" id="cd01949">
    <property type="entry name" value="GGDEF"/>
    <property type="match status" value="1"/>
</dbReference>
<organism evidence="4 5">
    <name type="scientific">Kineococcus radiotolerans</name>
    <dbReference type="NCBI Taxonomy" id="131568"/>
    <lineage>
        <taxon>Bacteria</taxon>
        <taxon>Bacillati</taxon>
        <taxon>Actinomycetota</taxon>
        <taxon>Actinomycetes</taxon>
        <taxon>Kineosporiales</taxon>
        <taxon>Kineosporiaceae</taxon>
        <taxon>Kineococcus</taxon>
    </lineage>
</organism>
<dbReference type="InterPro" id="IPR043128">
    <property type="entry name" value="Rev_trsase/Diguanyl_cyclase"/>
</dbReference>
<dbReference type="SUPFAM" id="SSF55073">
    <property type="entry name" value="Nucleotide cyclase"/>
    <property type="match status" value="1"/>
</dbReference>
<dbReference type="PROSITE" id="PS50883">
    <property type="entry name" value="EAL"/>
    <property type="match status" value="1"/>
</dbReference>
<name>A0A7W4TJX8_KINRA</name>
<dbReference type="SMART" id="SM00052">
    <property type="entry name" value="EAL"/>
    <property type="match status" value="1"/>
</dbReference>
<evidence type="ECO:0000259" key="2">
    <source>
        <dbReference type="PROSITE" id="PS50883"/>
    </source>
</evidence>
<accession>A0A7W4TJX8</accession>
<evidence type="ECO:0000256" key="1">
    <source>
        <dbReference type="SAM" id="Phobius"/>
    </source>
</evidence>
<reference evidence="4 5" key="1">
    <citation type="submission" date="2020-08" db="EMBL/GenBank/DDBJ databases">
        <title>The Agave Microbiome: Exploring the role of microbial communities in plant adaptations to desert environments.</title>
        <authorList>
            <person name="Partida-Martinez L.P."/>
        </authorList>
    </citation>
    <scope>NUCLEOTIDE SEQUENCE [LARGE SCALE GENOMIC DNA]</scope>
    <source>
        <strain evidence="4 5">AS2.23</strain>
    </source>
</reference>
<dbReference type="AlphaFoldDB" id="A0A7W4TJX8"/>
<dbReference type="Gene3D" id="3.30.70.270">
    <property type="match status" value="1"/>
</dbReference>
<evidence type="ECO:0000313" key="4">
    <source>
        <dbReference type="EMBL" id="MBB2900290.1"/>
    </source>
</evidence>
<dbReference type="Pfam" id="PF00990">
    <property type="entry name" value="GGDEF"/>
    <property type="match status" value="1"/>
</dbReference>
<dbReference type="Pfam" id="PF00563">
    <property type="entry name" value="EAL"/>
    <property type="match status" value="1"/>
</dbReference>
<feature type="domain" description="GGDEF" evidence="3">
    <location>
        <begin position="366"/>
        <end position="498"/>
    </location>
</feature>
<feature type="domain" description="EAL" evidence="2">
    <location>
        <begin position="507"/>
        <end position="761"/>
    </location>
</feature>
<gene>
    <name evidence="4" type="ORF">FHR75_001078</name>
</gene>
<dbReference type="SUPFAM" id="SSF141868">
    <property type="entry name" value="EAL domain-like"/>
    <property type="match status" value="1"/>
</dbReference>
<dbReference type="PANTHER" id="PTHR44757:SF2">
    <property type="entry name" value="BIOFILM ARCHITECTURE MAINTENANCE PROTEIN MBAA"/>
    <property type="match status" value="1"/>
</dbReference>
<keyword evidence="1" id="KW-0472">Membrane</keyword>
<dbReference type="InterPro" id="IPR029787">
    <property type="entry name" value="Nucleotide_cyclase"/>
</dbReference>
<dbReference type="PANTHER" id="PTHR44757">
    <property type="entry name" value="DIGUANYLATE CYCLASE DGCP"/>
    <property type="match status" value="1"/>
</dbReference>
<dbReference type="InterPro" id="IPR001633">
    <property type="entry name" value="EAL_dom"/>
</dbReference>
<feature type="transmembrane region" description="Helical" evidence="1">
    <location>
        <begin position="113"/>
        <end position="135"/>
    </location>
</feature>
<keyword evidence="1" id="KW-1133">Transmembrane helix</keyword>
<protein>
    <submittedName>
        <fullName evidence="4">Diguanylate cyclase (GGDEF)-like protein</fullName>
    </submittedName>
</protein>
<feature type="transmembrane region" description="Helical" evidence="1">
    <location>
        <begin position="16"/>
        <end position="36"/>
    </location>
</feature>
<dbReference type="InterPro" id="IPR052155">
    <property type="entry name" value="Biofilm_reg_signaling"/>
</dbReference>
<comment type="caution">
    <text evidence="4">The sequence shown here is derived from an EMBL/GenBank/DDBJ whole genome shotgun (WGS) entry which is preliminary data.</text>
</comment>
<dbReference type="RefSeq" id="WP_183390600.1">
    <property type="nucleotide sequence ID" value="NZ_JACHVY010000001.1"/>
</dbReference>
<dbReference type="SMART" id="SM00267">
    <property type="entry name" value="GGDEF"/>
    <property type="match status" value="1"/>
</dbReference>
<dbReference type="PROSITE" id="PS50887">
    <property type="entry name" value="GGDEF"/>
    <property type="match status" value="1"/>
</dbReference>
<keyword evidence="1" id="KW-0812">Transmembrane</keyword>
<feature type="transmembrane region" description="Helical" evidence="1">
    <location>
        <begin position="73"/>
        <end position="98"/>
    </location>
</feature>
<feature type="transmembrane region" description="Helical" evidence="1">
    <location>
        <begin position="42"/>
        <end position="61"/>
    </location>
</feature>
<feature type="transmembrane region" description="Helical" evidence="1">
    <location>
        <begin position="147"/>
        <end position="167"/>
    </location>
</feature>
<dbReference type="Proteomes" id="UP000533269">
    <property type="component" value="Unassembled WGS sequence"/>
</dbReference>